<organism evidence="2">
    <name type="scientific">Schistosoma japonicum</name>
    <name type="common">Blood fluke</name>
    <dbReference type="NCBI Taxonomy" id="6182"/>
    <lineage>
        <taxon>Eukaryota</taxon>
        <taxon>Metazoa</taxon>
        <taxon>Spiralia</taxon>
        <taxon>Lophotrochozoa</taxon>
        <taxon>Platyhelminthes</taxon>
        <taxon>Trematoda</taxon>
        <taxon>Digenea</taxon>
        <taxon>Strigeidida</taxon>
        <taxon>Schistosomatoidea</taxon>
        <taxon>Schistosomatidae</taxon>
        <taxon>Schistosoma</taxon>
    </lineage>
</organism>
<evidence type="ECO:0000313" key="2">
    <source>
        <dbReference type="EMBL" id="AAX26641.2"/>
    </source>
</evidence>
<evidence type="ECO:0000256" key="1">
    <source>
        <dbReference type="SAM" id="MobiDB-lite"/>
    </source>
</evidence>
<feature type="region of interest" description="Disordered" evidence="1">
    <location>
        <begin position="241"/>
        <end position="265"/>
    </location>
</feature>
<reference evidence="2" key="1">
    <citation type="journal article" date="2006" name="PLoS Pathog.">
        <title>New perspectives on host-parasite interplay by comparative transcriptomic and proteomic analyses of Schistosoma japonicum.</title>
        <authorList>
            <person name="Liu F."/>
            <person name="Lu J."/>
            <person name="Hu W."/>
            <person name="Wang S.Y."/>
            <person name="Cui S.J."/>
            <person name="Chi M."/>
            <person name="Yan Q."/>
            <person name="Wang X.R."/>
            <person name="Song H.D."/>
            <person name="Xu X.N."/>
            <person name="Wang J.J."/>
            <person name="Zhang X.L."/>
            <person name="Zhang X."/>
            <person name="Wang Z.Q."/>
            <person name="Xue C.L."/>
            <person name="Brindley P.J."/>
            <person name="McManus D.P."/>
            <person name="Yang P.Y."/>
            <person name="Feng Z."/>
            <person name="Chen Z."/>
            <person name="Han Z.G."/>
        </authorList>
    </citation>
    <scope>NUCLEOTIDE SEQUENCE</scope>
</reference>
<feature type="non-terminal residue" evidence="2">
    <location>
        <position position="1"/>
    </location>
</feature>
<name>Q5C134_SCHJA</name>
<proteinExistence type="evidence at transcript level"/>
<feature type="region of interest" description="Disordered" evidence="1">
    <location>
        <begin position="1"/>
        <end position="23"/>
    </location>
</feature>
<protein>
    <submittedName>
        <fullName evidence="2">SJCHGC06551 protein</fullName>
    </submittedName>
</protein>
<accession>Q5C134</accession>
<sequence length="290" mass="31883">RGKARSASPSSNSSSFLSSSMNESLQSKNTVELKSLIKSNNSGQPFNQKSKMLVSVQEIPSERFILPDTSHSNTSSLHNSPKTLDSMTVIVKPRSHSLFSYYVPKISTDEVKGIIRHVDSLMNPHSTTIPVTTTTVTTAAETDTATRTSMINVDNEDDITIDDSIGSQNPCSNLFLSGADLMDSITSSEIMETSSEYYNSHDRLQSSTREFYHLTSEEDLGSSDGDIDHDIDNEIQQQYQEQTTTTKHTNPSSTSVKEMPTTTTTTTSLTTSSIIVTNQLITEENICNKD</sequence>
<dbReference type="AlphaFoldDB" id="Q5C134"/>
<dbReference type="EMBL" id="AY810752">
    <property type="protein sequence ID" value="AAX26641.2"/>
    <property type="molecule type" value="mRNA"/>
</dbReference>